<evidence type="ECO:0000313" key="3">
    <source>
        <dbReference type="EMBL" id="KAJ5299392.1"/>
    </source>
</evidence>
<proteinExistence type="predicted"/>
<evidence type="ECO:0000313" key="4">
    <source>
        <dbReference type="Proteomes" id="UP001147746"/>
    </source>
</evidence>
<keyword evidence="2" id="KW-0732">Signal</keyword>
<accession>A0A9W9PNI3</accession>
<feature type="chain" id="PRO_5041114706" description="Extracellular membrane protein CFEM domain-containing protein" evidence="2">
    <location>
        <begin position="21"/>
        <end position="180"/>
    </location>
</feature>
<evidence type="ECO:0000256" key="2">
    <source>
        <dbReference type="SAM" id="SignalP"/>
    </source>
</evidence>
<dbReference type="EMBL" id="JAPZBO010000010">
    <property type="protein sequence ID" value="KAJ5299392.1"/>
    <property type="molecule type" value="Genomic_DNA"/>
</dbReference>
<feature type="region of interest" description="Disordered" evidence="1">
    <location>
        <begin position="118"/>
        <end position="153"/>
    </location>
</feature>
<evidence type="ECO:0000256" key="1">
    <source>
        <dbReference type="SAM" id="MobiDB-lite"/>
    </source>
</evidence>
<reference evidence="3" key="2">
    <citation type="journal article" date="2023" name="IMA Fungus">
        <title>Comparative genomic study of the Penicillium genus elucidates a diverse pangenome and 15 lateral gene transfer events.</title>
        <authorList>
            <person name="Petersen C."/>
            <person name="Sorensen T."/>
            <person name="Nielsen M.R."/>
            <person name="Sondergaard T.E."/>
            <person name="Sorensen J.L."/>
            <person name="Fitzpatrick D.A."/>
            <person name="Frisvad J.C."/>
            <person name="Nielsen K.L."/>
        </authorList>
    </citation>
    <scope>NUCLEOTIDE SEQUENCE</scope>
    <source>
        <strain evidence="3">IBT 21472</strain>
    </source>
</reference>
<protein>
    <recommendedName>
        <fullName evidence="5">Extracellular membrane protein CFEM domain-containing protein</fullName>
    </recommendedName>
</protein>
<comment type="caution">
    <text evidence="3">The sequence shown here is derived from an EMBL/GenBank/DDBJ whole genome shotgun (WGS) entry which is preliminary data.</text>
</comment>
<reference evidence="3" key="1">
    <citation type="submission" date="2022-12" db="EMBL/GenBank/DDBJ databases">
        <authorList>
            <person name="Petersen C."/>
        </authorList>
    </citation>
    <scope>NUCLEOTIDE SEQUENCE</scope>
    <source>
        <strain evidence="3">IBT 21472</strain>
    </source>
</reference>
<dbReference type="Proteomes" id="UP001147746">
    <property type="component" value="Unassembled WGS sequence"/>
</dbReference>
<dbReference type="OrthoDB" id="4368991at2759"/>
<evidence type="ECO:0008006" key="5">
    <source>
        <dbReference type="Google" id="ProtNLM"/>
    </source>
</evidence>
<gene>
    <name evidence="3" type="ORF">N7476_010949</name>
</gene>
<organism evidence="3 4">
    <name type="scientific">Penicillium atrosanguineum</name>
    <dbReference type="NCBI Taxonomy" id="1132637"/>
    <lineage>
        <taxon>Eukaryota</taxon>
        <taxon>Fungi</taxon>
        <taxon>Dikarya</taxon>
        <taxon>Ascomycota</taxon>
        <taxon>Pezizomycotina</taxon>
        <taxon>Eurotiomycetes</taxon>
        <taxon>Eurotiomycetidae</taxon>
        <taxon>Eurotiales</taxon>
        <taxon>Aspergillaceae</taxon>
        <taxon>Penicillium</taxon>
    </lineage>
</organism>
<dbReference type="AlphaFoldDB" id="A0A9W9PNI3"/>
<feature type="signal peptide" evidence="2">
    <location>
        <begin position="1"/>
        <end position="20"/>
    </location>
</feature>
<sequence length="180" mass="18581">MPSFKHLLLPITLLLASTTASTCPKNWLENTPPDGNSKCCYGNMVIDDTDAFCCVNDMTPSEETSDSTTTTDDYDSWSTAGDCFTKIPFTASDYSEQVSSASSKVLATRTIMVNEATSTTASSSSASSTSSNASSSSAASTSSDASSRPTASTTTNAAMPIATAQEMVVGAAVIVGIFVL</sequence>
<name>A0A9W9PNI3_9EURO</name>
<keyword evidence="4" id="KW-1185">Reference proteome</keyword>